<evidence type="ECO:0000313" key="3">
    <source>
        <dbReference type="Proteomes" id="UP000178735"/>
    </source>
</evidence>
<organism evidence="2 3">
    <name type="scientific">Candidatus Wallbacteria bacterium GWC2_49_35</name>
    <dbReference type="NCBI Taxonomy" id="1817813"/>
    <lineage>
        <taxon>Bacteria</taxon>
        <taxon>Candidatus Walliibacteriota</taxon>
    </lineage>
</organism>
<dbReference type="InterPro" id="IPR029016">
    <property type="entry name" value="GAF-like_dom_sf"/>
</dbReference>
<comment type="caution">
    <text evidence="2">The sequence shown here is derived from an EMBL/GenBank/DDBJ whole genome shotgun (WGS) entry which is preliminary data.</text>
</comment>
<dbReference type="CDD" id="cd01949">
    <property type="entry name" value="GGDEF"/>
    <property type="match status" value="1"/>
</dbReference>
<evidence type="ECO:0000259" key="1">
    <source>
        <dbReference type="PROSITE" id="PS50887"/>
    </source>
</evidence>
<dbReference type="GO" id="GO:0005886">
    <property type="term" value="C:plasma membrane"/>
    <property type="evidence" value="ECO:0007669"/>
    <property type="project" value="TreeGrafter"/>
</dbReference>
<dbReference type="InterPro" id="IPR043128">
    <property type="entry name" value="Rev_trsase/Diguanyl_cyclase"/>
</dbReference>
<dbReference type="STRING" id="1817813.A2008_01345"/>
<reference evidence="2 3" key="1">
    <citation type="journal article" date="2016" name="Nat. Commun.">
        <title>Thousands of microbial genomes shed light on interconnected biogeochemical processes in an aquifer system.</title>
        <authorList>
            <person name="Anantharaman K."/>
            <person name="Brown C.T."/>
            <person name="Hug L.A."/>
            <person name="Sharon I."/>
            <person name="Castelle C.J."/>
            <person name="Probst A.J."/>
            <person name="Thomas B.C."/>
            <person name="Singh A."/>
            <person name="Wilkins M.J."/>
            <person name="Karaoz U."/>
            <person name="Brodie E.L."/>
            <person name="Williams K.H."/>
            <person name="Hubbard S.S."/>
            <person name="Banfield J.F."/>
        </authorList>
    </citation>
    <scope>NUCLEOTIDE SEQUENCE [LARGE SCALE GENOMIC DNA]</scope>
</reference>
<name>A0A1F7WR62_9BACT</name>
<dbReference type="PROSITE" id="PS50887">
    <property type="entry name" value="GGDEF"/>
    <property type="match status" value="1"/>
</dbReference>
<dbReference type="GO" id="GO:1902201">
    <property type="term" value="P:negative regulation of bacterial-type flagellum-dependent cell motility"/>
    <property type="evidence" value="ECO:0007669"/>
    <property type="project" value="TreeGrafter"/>
</dbReference>
<evidence type="ECO:0000313" key="2">
    <source>
        <dbReference type="EMBL" id="OGM04959.1"/>
    </source>
</evidence>
<dbReference type="InterPro" id="IPR000160">
    <property type="entry name" value="GGDEF_dom"/>
</dbReference>
<dbReference type="Gene3D" id="3.30.450.40">
    <property type="match status" value="1"/>
</dbReference>
<dbReference type="EMBL" id="MGFH01000130">
    <property type="protein sequence ID" value="OGM04959.1"/>
    <property type="molecule type" value="Genomic_DNA"/>
</dbReference>
<dbReference type="GO" id="GO:0043709">
    <property type="term" value="P:cell adhesion involved in single-species biofilm formation"/>
    <property type="evidence" value="ECO:0007669"/>
    <property type="project" value="TreeGrafter"/>
</dbReference>
<dbReference type="NCBIfam" id="TIGR00254">
    <property type="entry name" value="GGDEF"/>
    <property type="match status" value="1"/>
</dbReference>
<dbReference type="SUPFAM" id="SSF55073">
    <property type="entry name" value="Nucleotide cyclase"/>
    <property type="match status" value="1"/>
</dbReference>
<proteinExistence type="predicted"/>
<dbReference type="InterPro" id="IPR050469">
    <property type="entry name" value="Diguanylate_Cyclase"/>
</dbReference>
<dbReference type="InterPro" id="IPR029787">
    <property type="entry name" value="Nucleotide_cyclase"/>
</dbReference>
<dbReference type="FunFam" id="3.30.70.270:FF:000001">
    <property type="entry name" value="Diguanylate cyclase domain protein"/>
    <property type="match status" value="1"/>
</dbReference>
<dbReference type="PANTHER" id="PTHR45138">
    <property type="entry name" value="REGULATORY COMPONENTS OF SENSORY TRANSDUCTION SYSTEM"/>
    <property type="match status" value="1"/>
</dbReference>
<dbReference type="Gene3D" id="3.30.70.270">
    <property type="match status" value="1"/>
</dbReference>
<dbReference type="Proteomes" id="UP000178735">
    <property type="component" value="Unassembled WGS sequence"/>
</dbReference>
<dbReference type="GO" id="GO:0052621">
    <property type="term" value="F:diguanylate cyclase activity"/>
    <property type="evidence" value="ECO:0007669"/>
    <property type="project" value="TreeGrafter"/>
</dbReference>
<dbReference type="AlphaFoldDB" id="A0A1F7WR62"/>
<dbReference type="PANTHER" id="PTHR45138:SF9">
    <property type="entry name" value="DIGUANYLATE CYCLASE DGCM-RELATED"/>
    <property type="match status" value="1"/>
</dbReference>
<dbReference type="SMART" id="SM00267">
    <property type="entry name" value="GGDEF"/>
    <property type="match status" value="1"/>
</dbReference>
<accession>A0A1F7WR62</accession>
<protein>
    <recommendedName>
        <fullName evidence="1">GGDEF domain-containing protein</fullName>
    </recommendedName>
</protein>
<dbReference type="Pfam" id="PF00990">
    <property type="entry name" value="GGDEF"/>
    <property type="match status" value="1"/>
</dbReference>
<feature type="domain" description="GGDEF" evidence="1">
    <location>
        <begin position="359"/>
        <end position="497"/>
    </location>
</feature>
<gene>
    <name evidence="2" type="ORF">A2008_01345</name>
</gene>
<sequence length="507" mass="57226">MSGFEKMFITNELLSALAGSLSLNDAFKKIFIILETHLKIKGASVVIYNPADRNFIIQPGFQYKLSKAKILKLLSDQKFEFKNTEFFDISRHIVSDNIDAEMSYLYFPLFVNSRLSAMLLLHIKTAEVAESRIDANLVEAISTPISIIYERELLFNETKAQKNGFEFLHKLTNAINKTLDAESILRVSLKIICQTFESVVPVIAVSHANFRIVAAGSHKCFDLESNFGAILEQLKENLNEDVSEFSIIKETPKFKDDETEKKLRINTESSMWLSLNYNNNIYGYLGLFSSGSELEKLSVSAIRFLTLASNHIISAVENARLYNEVERLASIDGMTGVFNYRYFYSHLSTEIQRARRYSLALAVIMLDIDHFKSFNDMYGHQAGDDVLRATGKILNDEARKIDIVARYGGEEFILVAPETDLQGALGLAERIRDKIEKNNYIVKSKNGSLSLKVTVSIGVSSFTDPGACDNDTLIKAADDALYHAKHSGRNRVCYNESGDLKQFRRNQ</sequence>
<dbReference type="SUPFAM" id="SSF55781">
    <property type="entry name" value="GAF domain-like"/>
    <property type="match status" value="2"/>
</dbReference>